<dbReference type="EMBL" id="JAPDRP010000016">
    <property type="protein sequence ID" value="KAJ9640934.1"/>
    <property type="molecule type" value="Genomic_DNA"/>
</dbReference>
<proteinExistence type="predicted"/>
<reference evidence="1" key="1">
    <citation type="submission" date="2022-10" db="EMBL/GenBank/DDBJ databases">
        <title>Culturing micro-colonial fungi from biological soil crusts in the Mojave desert and describing Neophaeococcomyces mojavensis, and introducing the new genera and species Taxawa tesnikishii.</title>
        <authorList>
            <person name="Kurbessoian T."/>
            <person name="Stajich J.E."/>
        </authorList>
    </citation>
    <scope>NUCLEOTIDE SEQUENCE</scope>
    <source>
        <strain evidence="1">JES_115</strain>
    </source>
</reference>
<accession>A0ACC2Z0Q1</accession>
<dbReference type="Proteomes" id="UP001172680">
    <property type="component" value="Unassembled WGS sequence"/>
</dbReference>
<sequence>MLLFASWAIATLFATVHTVSATPLAARAQNTVTADFEDVPTLPLGLPGQLTPVPNGYRGLNWENLNAGSKGPLQRILPNGQIFAVGPATGAALSIAQPTKSIDPQSIFLGCYIMSLQGNAALPQKCTIRITATTTVGRKLAPVDFRYTFAVDALGIAINPEQVQKYLFPSSWKGVSISRLDLEITESATPSAGGVSLARLTVDDVVFTQHTAAARTKRDASLSARASTLQNANFEEGVPTVPLGLSNAILNQEVPSGYKGLDWIAWRGGSKAPAQRMNPNGEVFALTTTGKAGMRAKAPTRSFDPQSIGVGCFTFTLQGNGNLPQRCTLRATATDSKGKKFAPVDFQFDPPLDVGGLGLNSETPQKKFFPTSWKDVMELEIELQSQVTPVVGSVSTVGMVIDDFVFVRHTAAAVREVVFEGLPVTLPLGLGNAAVPNPVPDGYVDLDWETFRVGSLGPAQRLIPIGERFAVTGTTTDAAISARAPTRFFKPQSIAVGCYLYTVQGNAALPQKCTITVAATNTKGQKLPPVDFVFDPPLDVGGVSIGITPPQKKDFPSTWNEIDRLDFSLKEAVTPSVAGVSTAGYVIDDFTFVQHT</sequence>
<gene>
    <name evidence="1" type="ORF">H2199_005602</name>
</gene>
<protein>
    <submittedName>
        <fullName evidence="1">Uncharacterized protein</fullName>
    </submittedName>
</protein>
<keyword evidence="2" id="KW-1185">Reference proteome</keyword>
<evidence type="ECO:0000313" key="1">
    <source>
        <dbReference type="EMBL" id="KAJ9640934.1"/>
    </source>
</evidence>
<evidence type="ECO:0000313" key="2">
    <source>
        <dbReference type="Proteomes" id="UP001172680"/>
    </source>
</evidence>
<name>A0ACC2Z0Q1_9PEZI</name>
<organism evidence="1 2">
    <name type="scientific">Coniosporium tulheliwenetii</name>
    <dbReference type="NCBI Taxonomy" id="3383036"/>
    <lineage>
        <taxon>Eukaryota</taxon>
        <taxon>Fungi</taxon>
        <taxon>Dikarya</taxon>
        <taxon>Ascomycota</taxon>
        <taxon>Pezizomycotina</taxon>
        <taxon>Dothideomycetes</taxon>
        <taxon>Dothideomycetes incertae sedis</taxon>
        <taxon>Coniosporium</taxon>
    </lineage>
</organism>
<comment type="caution">
    <text evidence="1">The sequence shown here is derived from an EMBL/GenBank/DDBJ whole genome shotgun (WGS) entry which is preliminary data.</text>
</comment>